<organism evidence="1 2">
    <name type="scientific">Xenorhabdus vietnamensis</name>
    <dbReference type="NCBI Taxonomy" id="351656"/>
    <lineage>
        <taxon>Bacteria</taxon>
        <taxon>Pseudomonadati</taxon>
        <taxon>Pseudomonadota</taxon>
        <taxon>Gammaproteobacteria</taxon>
        <taxon>Enterobacterales</taxon>
        <taxon>Morganellaceae</taxon>
        <taxon>Xenorhabdus</taxon>
    </lineage>
</organism>
<reference evidence="1 2" key="1">
    <citation type="submission" date="2016-10" db="EMBL/GenBank/DDBJ databases">
        <title>Systematic genetic and metabolomic analysis of Xenorhabdus and Photorhabdus spp., highlights the requirements for a dual symbiotic and pathogenic life style.</title>
        <authorList>
            <person name="Tobias N.J."/>
            <person name="Wolff H."/>
            <person name="Djahanschiri B."/>
            <person name="Pidot S.J."/>
            <person name="Stinear T.P."/>
            <person name="Ebersberger I."/>
            <person name="Bode H.B."/>
        </authorList>
    </citation>
    <scope>NUCLEOTIDE SEQUENCE [LARGE SCALE GENOMIC DNA]</scope>
    <source>
        <strain evidence="1 2">DSM 22392</strain>
    </source>
</reference>
<gene>
    <name evidence="1" type="ORF">Xvie_02225</name>
</gene>
<accession>A0A1Y2SBY9</accession>
<proteinExistence type="predicted"/>
<dbReference type="Proteomes" id="UP000194350">
    <property type="component" value="Unassembled WGS sequence"/>
</dbReference>
<sequence>MKYLSGDKITRSRPIRQEMNECPSKILGRVKNINDKLATN</sequence>
<name>A0A1Y2SBY9_9GAMM</name>
<keyword evidence="2" id="KW-1185">Reference proteome</keyword>
<dbReference type="AlphaFoldDB" id="A0A1Y2SBY9"/>
<dbReference type="EMBL" id="MUBJ01000010">
    <property type="protein sequence ID" value="OTA16181.1"/>
    <property type="molecule type" value="Genomic_DNA"/>
</dbReference>
<evidence type="ECO:0000313" key="2">
    <source>
        <dbReference type="Proteomes" id="UP000194350"/>
    </source>
</evidence>
<evidence type="ECO:0000313" key="1">
    <source>
        <dbReference type="EMBL" id="OTA16181.1"/>
    </source>
</evidence>
<protein>
    <submittedName>
        <fullName evidence="1">Uncharacterized protein</fullName>
    </submittedName>
</protein>
<comment type="caution">
    <text evidence="1">The sequence shown here is derived from an EMBL/GenBank/DDBJ whole genome shotgun (WGS) entry which is preliminary data.</text>
</comment>